<evidence type="ECO:0000313" key="1">
    <source>
        <dbReference type="EMBL" id="PDX76898.1"/>
    </source>
</evidence>
<name>A0A2A7AD92_9FIRM</name>
<organism evidence="1 3">
    <name type="scientific">Faecalibacterium prausnitzii</name>
    <dbReference type="NCBI Taxonomy" id="853"/>
    <lineage>
        <taxon>Bacteria</taxon>
        <taxon>Bacillati</taxon>
        <taxon>Bacillota</taxon>
        <taxon>Clostridia</taxon>
        <taxon>Eubacteriales</taxon>
        <taxon>Oscillospiraceae</taxon>
        <taxon>Faecalibacterium</taxon>
    </lineage>
</organism>
<dbReference type="Proteomes" id="UP000220157">
    <property type="component" value="Unassembled WGS sequence"/>
</dbReference>
<reference evidence="1" key="2">
    <citation type="submission" date="2017-07" db="EMBL/GenBank/DDBJ databases">
        <authorList>
            <person name="Sun Z.S."/>
            <person name="Albrecht U."/>
            <person name="Echele G."/>
            <person name="Lee C.C."/>
        </authorList>
    </citation>
    <scope>NUCLEOTIDE SEQUENCE</scope>
    <source>
        <strain evidence="1">CNCM I 4573</strain>
    </source>
</reference>
<dbReference type="EMBL" id="NMTW01000007">
    <property type="protein sequence ID" value="PDX76898.1"/>
    <property type="molecule type" value="Genomic_DNA"/>
</dbReference>
<comment type="caution">
    <text evidence="1">The sequence shown here is derived from an EMBL/GenBank/DDBJ whole genome shotgun (WGS) entry which is preliminary data.</text>
</comment>
<protein>
    <submittedName>
        <fullName evidence="1">Uncharacterized protein</fullName>
    </submittedName>
</protein>
<reference evidence="1 3" key="1">
    <citation type="journal article" date="2017" name="Front. Microbiol.">
        <title>New Insights into the Diversity of the Genus Faecalibacterium.</title>
        <authorList>
            <person name="Benevides L."/>
            <person name="Burman S."/>
            <person name="Martin R."/>
            <person name="Robert V."/>
            <person name="Thomas M."/>
            <person name="Miquel S."/>
            <person name="Chain F."/>
            <person name="Sokol H."/>
            <person name="Bermudez-Humaran L.G."/>
            <person name="Morrison M."/>
            <person name="Langella P."/>
            <person name="Azevedo V.A."/>
            <person name="Chatel J.M."/>
            <person name="Soares S."/>
        </authorList>
    </citation>
    <scope>NUCLEOTIDE SEQUENCE [LARGE SCALE GENOMIC DNA]</scope>
    <source>
        <strain evidence="1 3">CNCM I 4573</strain>
    </source>
</reference>
<sequence length="121" mass="14122">MLYTEKEKHEIERVKEVFAEHLRQSPDFELLWSDKVGYVWLTIGVNPVYVDTGIRIESAADLCSRCLDDVATDVLYMTGNDHALEAADPLELAEIKRRWEPYINQLPDYAYLCKDLLNRKM</sequence>
<evidence type="ECO:0000313" key="3">
    <source>
        <dbReference type="Proteomes" id="UP000220157"/>
    </source>
</evidence>
<dbReference type="AlphaFoldDB" id="A0A2A7AD92"/>
<dbReference type="RefSeq" id="WP_097784680.1">
    <property type="nucleotide sequence ID" value="NZ_JAQDKL010000001.1"/>
</dbReference>
<accession>A0A2A7AD92</accession>
<gene>
    <name evidence="2" type="ORF">C4N24_08185</name>
    <name evidence="1" type="ORF">CGS56_00440</name>
</gene>
<proteinExistence type="predicted"/>
<dbReference type="EMBL" id="PRLD01000007">
    <property type="protein sequence ID" value="RAW57192.1"/>
    <property type="molecule type" value="Genomic_DNA"/>
</dbReference>
<evidence type="ECO:0000313" key="2">
    <source>
        <dbReference type="EMBL" id="RAW57192.1"/>
    </source>
</evidence>
<reference evidence="2 4" key="3">
    <citation type="submission" date="2018-02" db="EMBL/GenBank/DDBJ databases">
        <title>Complete genome sequencing of Faecalibacterium prausnitzii strains isolated from the human gut.</title>
        <authorList>
            <person name="Fitzgerald B.C."/>
            <person name="Shkoporov A.N."/>
            <person name="Ross P.R."/>
            <person name="Hill C."/>
        </authorList>
    </citation>
    <scope>NUCLEOTIDE SEQUENCE [LARGE SCALE GENOMIC DNA]</scope>
    <source>
        <strain evidence="2 4">APC923/51-1</strain>
    </source>
</reference>
<dbReference type="Proteomes" id="UP000251281">
    <property type="component" value="Unassembled WGS sequence"/>
</dbReference>
<evidence type="ECO:0000313" key="4">
    <source>
        <dbReference type="Proteomes" id="UP000251281"/>
    </source>
</evidence>